<protein>
    <submittedName>
        <fullName evidence="2">Uncharacterized protein</fullName>
    </submittedName>
</protein>
<name>F7XW69_MIDMI</name>
<accession>F7XW69</accession>
<evidence type="ECO:0000256" key="1">
    <source>
        <dbReference type="SAM" id="Phobius"/>
    </source>
</evidence>
<gene>
    <name evidence="2" type="ordered locus">midi_00619</name>
</gene>
<evidence type="ECO:0000313" key="3">
    <source>
        <dbReference type="Proteomes" id="UP000006639"/>
    </source>
</evidence>
<dbReference type="AlphaFoldDB" id="F7XW69"/>
<keyword evidence="3" id="KW-1185">Reference proteome</keyword>
<dbReference type="HOGENOM" id="CLU_2479912_0_0_5"/>
<proteinExistence type="predicted"/>
<reference evidence="2 3" key="1">
    <citation type="journal article" date="2011" name="Mol. Biol. Evol.">
        <title>Phylogenomic evidence for the presence of a flagellum and cbb3 oxidase in the free-living mitochondrial ancestor.</title>
        <authorList>
            <person name="Sassera D."/>
            <person name="Lo N."/>
            <person name="Epis S."/>
            <person name="D'Auria G."/>
            <person name="Montagna M."/>
            <person name="Comandatore F."/>
            <person name="Horner D."/>
            <person name="Pereto J."/>
            <person name="Luciano A.M."/>
            <person name="Franciosi F."/>
            <person name="Ferri E."/>
            <person name="Crotti E."/>
            <person name="Bazzocchi C."/>
            <person name="Daffonchio D."/>
            <person name="Sacchi L."/>
            <person name="Moya A."/>
            <person name="Latorre A."/>
            <person name="Bandi C."/>
        </authorList>
    </citation>
    <scope>NUCLEOTIDE SEQUENCE [LARGE SCALE GENOMIC DNA]</scope>
    <source>
        <strain evidence="2 3">IricVA</strain>
    </source>
</reference>
<keyword evidence="1" id="KW-1133">Transmembrane helix</keyword>
<keyword evidence="1" id="KW-0812">Transmembrane</keyword>
<evidence type="ECO:0000313" key="2">
    <source>
        <dbReference type="EMBL" id="AEI88918.1"/>
    </source>
</evidence>
<organism evidence="2 3">
    <name type="scientific">Midichloria mitochondrii (strain IricVA)</name>
    <dbReference type="NCBI Taxonomy" id="696127"/>
    <lineage>
        <taxon>Bacteria</taxon>
        <taxon>Pseudomonadati</taxon>
        <taxon>Pseudomonadota</taxon>
        <taxon>Alphaproteobacteria</taxon>
        <taxon>Rickettsiales</taxon>
        <taxon>Candidatus Midichloriaceae</taxon>
        <taxon>Candidatus Midichloria</taxon>
    </lineage>
</organism>
<keyword evidence="1" id="KW-0472">Membrane</keyword>
<dbReference type="Proteomes" id="UP000006639">
    <property type="component" value="Chromosome"/>
</dbReference>
<dbReference type="EMBL" id="CP002130">
    <property type="protein sequence ID" value="AEI88918.1"/>
    <property type="molecule type" value="Genomic_DNA"/>
</dbReference>
<dbReference type="KEGG" id="mmn:midi_00619"/>
<sequence>MTSLPKELIELNLTKNNIWLFLSLIFFNLLPKSGDPYIQRFLMTKSSRQLARCMNSLALIDFAFTMIIMIIMIISFVDFLLEPKTPT</sequence>
<feature type="transmembrane region" description="Helical" evidence="1">
    <location>
        <begin position="59"/>
        <end position="81"/>
    </location>
</feature>